<dbReference type="EMBL" id="DVNH01000019">
    <property type="protein sequence ID" value="HIU51505.1"/>
    <property type="molecule type" value="Genomic_DNA"/>
</dbReference>
<keyword evidence="2" id="KW-0472">Membrane</keyword>
<dbReference type="GO" id="GO:0030246">
    <property type="term" value="F:carbohydrate binding"/>
    <property type="evidence" value="ECO:0007669"/>
    <property type="project" value="InterPro"/>
</dbReference>
<evidence type="ECO:0000256" key="1">
    <source>
        <dbReference type="SAM" id="MobiDB-lite"/>
    </source>
</evidence>
<name>A0A9D1M0B4_9FIRM</name>
<reference evidence="4" key="2">
    <citation type="journal article" date="2021" name="PeerJ">
        <title>Extensive microbial diversity within the chicken gut microbiome revealed by metagenomics and culture.</title>
        <authorList>
            <person name="Gilroy R."/>
            <person name="Ravi A."/>
            <person name="Getino M."/>
            <person name="Pursley I."/>
            <person name="Horton D.L."/>
            <person name="Alikhan N.F."/>
            <person name="Baker D."/>
            <person name="Gharbi K."/>
            <person name="Hall N."/>
            <person name="Watson M."/>
            <person name="Adriaenssens E.M."/>
            <person name="Foster-Nyarko E."/>
            <person name="Jarju S."/>
            <person name="Secka A."/>
            <person name="Antonio M."/>
            <person name="Oren A."/>
            <person name="Chaudhuri R.R."/>
            <person name="La Ragione R."/>
            <person name="Hildebrand F."/>
            <person name="Pallen M.J."/>
        </authorList>
    </citation>
    <scope>NUCLEOTIDE SEQUENCE</scope>
    <source>
        <strain evidence="4">CHK195-15760</strain>
    </source>
</reference>
<evidence type="ECO:0000313" key="4">
    <source>
        <dbReference type="EMBL" id="HIU51505.1"/>
    </source>
</evidence>
<protein>
    <recommendedName>
        <fullName evidence="6">Cohesin domain-containing protein</fullName>
    </recommendedName>
</protein>
<keyword evidence="2" id="KW-1133">Transmembrane helix</keyword>
<feature type="compositionally biased region" description="Polar residues" evidence="1">
    <location>
        <begin position="311"/>
        <end position="322"/>
    </location>
</feature>
<feature type="region of interest" description="Disordered" evidence="1">
    <location>
        <begin position="281"/>
        <end position="331"/>
    </location>
</feature>
<dbReference type="Proteomes" id="UP000824093">
    <property type="component" value="Unassembled WGS sequence"/>
</dbReference>
<evidence type="ECO:0008006" key="6">
    <source>
        <dbReference type="Google" id="ProtNLM"/>
    </source>
</evidence>
<accession>A0A9D1M0B4</accession>
<sequence>MKKRILALATSLCLFLLLGSTLCFADSLDAINVTTNKAVVNPGEILEVSIDFGADLGAYTVDFAYDNNLFEYVSTDGGTPNDNGTRVRVVYYDSSGGTNTKRNIKIQFRAKEGIVTSNPTDISITAEGMANGDASVNYDDIGVPITKSVTVEPKYVDYTLDLTYTGDIIEGEEKEMKLSTKSSMGKNYAHVRLIAEAITPDGGTVKLLGKDHQSLEHDLIQSGWGEPEGYAIGGVNVNQVLNYTATFSKAGNYSITIKLIDRDQSDAVIAEKKFDFTVNQKQNQTSPVQPGDTNLGNNQNNVVEPEKTEETPINQTNQTEEMSFSEKSEENKIVPSELPKTGYDGYKIISIILITLLVLYFGLSISLRKQNKKK</sequence>
<evidence type="ECO:0000256" key="2">
    <source>
        <dbReference type="SAM" id="Phobius"/>
    </source>
</evidence>
<dbReference type="Gene3D" id="2.60.40.680">
    <property type="match status" value="1"/>
</dbReference>
<feature type="chain" id="PRO_5038470140" description="Cohesin domain-containing protein" evidence="3">
    <location>
        <begin position="26"/>
        <end position="374"/>
    </location>
</feature>
<keyword evidence="3" id="KW-0732">Signal</keyword>
<evidence type="ECO:0000313" key="5">
    <source>
        <dbReference type="Proteomes" id="UP000824093"/>
    </source>
</evidence>
<feature type="signal peptide" evidence="3">
    <location>
        <begin position="1"/>
        <end position="25"/>
    </location>
</feature>
<reference evidence="4" key="1">
    <citation type="submission" date="2020-10" db="EMBL/GenBank/DDBJ databases">
        <authorList>
            <person name="Gilroy R."/>
        </authorList>
    </citation>
    <scope>NUCLEOTIDE SEQUENCE</scope>
    <source>
        <strain evidence="4">CHK195-15760</strain>
    </source>
</reference>
<organism evidence="4 5">
    <name type="scientific">Candidatus Merdicola faecigallinarum</name>
    <dbReference type="NCBI Taxonomy" id="2840862"/>
    <lineage>
        <taxon>Bacteria</taxon>
        <taxon>Bacillati</taxon>
        <taxon>Bacillota</taxon>
        <taxon>Clostridia</taxon>
        <taxon>Candidatus Merdicola</taxon>
    </lineage>
</organism>
<comment type="caution">
    <text evidence="4">The sequence shown here is derived from an EMBL/GenBank/DDBJ whole genome shotgun (WGS) entry which is preliminary data.</text>
</comment>
<feature type="transmembrane region" description="Helical" evidence="2">
    <location>
        <begin position="348"/>
        <end position="367"/>
    </location>
</feature>
<feature type="compositionally biased region" description="Polar residues" evidence="1">
    <location>
        <begin position="281"/>
        <end position="302"/>
    </location>
</feature>
<proteinExistence type="predicted"/>
<dbReference type="InterPro" id="IPR008965">
    <property type="entry name" value="CBM2/CBM3_carb-bd_dom_sf"/>
</dbReference>
<gene>
    <name evidence="4" type="ORF">IAB70_02620</name>
</gene>
<dbReference type="AlphaFoldDB" id="A0A9D1M0B4"/>
<keyword evidence="2" id="KW-0812">Transmembrane</keyword>
<dbReference type="SUPFAM" id="SSF49384">
    <property type="entry name" value="Carbohydrate-binding domain"/>
    <property type="match status" value="1"/>
</dbReference>
<evidence type="ECO:0000256" key="3">
    <source>
        <dbReference type="SAM" id="SignalP"/>
    </source>
</evidence>